<reference evidence="2" key="1">
    <citation type="submission" date="2022-11" db="UniProtKB">
        <authorList>
            <consortium name="WormBaseParasite"/>
        </authorList>
    </citation>
    <scope>IDENTIFICATION</scope>
</reference>
<dbReference type="Proteomes" id="UP000887579">
    <property type="component" value="Unplaced"/>
</dbReference>
<sequence length="142" mass="16720">MFLQKLRRLFFNHQKKKSGKGKKKSQLNQSQDQLILSNAPPSFIDYDNAIVEQQTPPKLEKFNRLFQNNDLTIYEENKFALTTSTTATTKLPPFRKTSLWQGSKPFAQNALRYRHCCYRGNRTRFNSSRSKTFSYRVSMNLQ</sequence>
<organism evidence="1 2">
    <name type="scientific">Panagrolaimus sp. ES5</name>
    <dbReference type="NCBI Taxonomy" id="591445"/>
    <lineage>
        <taxon>Eukaryota</taxon>
        <taxon>Metazoa</taxon>
        <taxon>Ecdysozoa</taxon>
        <taxon>Nematoda</taxon>
        <taxon>Chromadorea</taxon>
        <taxon>Rhabditida</taxon>
        <taxon>Tylenchina</taxon>
        <taxon>Panagrolaimomorpha</taxon>
        <taxon>Panagrolaimoidea</taxon>
        <taxon>Panagrolaimidae</taxon>
        <taxon>Panagrolaimus</taxon>
    </lineage>
</organism>
<evidence type="ECO:0000313" key="1">
    <source>
        <dbReference type="Proteomes" id="UP000887579"/>
    </source>
</evidence>
<name>A0AC34GSP7_9BILA</name>
<proteinExistence type="predicted"/>
<protein>
    <submittedName>
        <fullName evidence="2">Uncharacterized protein</fullName>
    </submittedName>
</protein>
<evidence type="ECO:0000313" key="2">
    <source>
        <dbReference type="WBParaSite" id="ES5_v2.g7697.t1"/>
    </source>
</evidence>
<accession>A0AC34GSP7</accession>
<dbReference type="WBParaSite" id="ES5_v2.g7697.t1">
    <property type="protein sequence ID" value="ES5_v2.g7697.t1"/>
    <property type="gene ID" value="ES5_v2.g7697"/>
</dbReference>